<dbReference type="AlphaFoldDB" id="A0A8H5ERU5"/>
<keyword evidence="5 9" id="KW-1133">Transmembrane helix</keyword>
<accession>A0A8H5ERU5</accession>
<evidence type="ECO:0000256" key="4">
    <source>
        <dbReference type="ARBA" id="ARBA00022692"/>
    </source>
</evidence>
<dbReference type="PANTHER" id="PTHR33281">
    <property type="entry name" value="UPF0187 PROTEIN YNEE"/>
    <property type="match status" value="1"/>
</dbReference>
<dbReference type="EMBL" id="JAACJJ010000058">
    <property type="protein sequence ID" value="KAF5310092.1"/>
    <property type="molecule type" value="Genomic_DNA"/>
</dbReference>
<keyword evidence="6" id="KW-0406">Ion transport</keyword>
<dbReference type="Proteomes" id="UP000567179">
    <property type="component" value="Unassembled WGS sequence"/>
</dbReference>
<evidence type="ECO:0000256" key="3">
    <source>
        <dbReference type="ARBA" id="ARBA00022475"/>
    </source>
</evidence>
<protein>
    <submittedName>
        <fullName evidence="10">Uncharacterized protein</fullName>
    </submittedName>
</protein>
<dbReference type="GO" id="GO:0005886">
    <property type="term" value="C:plasma membrane"/>
    <property type="evidence" value="ECO:0007669"/>
    <property type="project" value="UniProtKB-SubCell"/>
</dbReference>
<feature type="transmembrane region" description="Helical" evidence="9">
    <location>
        <begin position="429"/>
        <end position="448"/>
    </location>
</feature>
<evidence type="ECO:0000256" key="9">
    <source>
        <dbReference type="SAM" id="Phobius"/>
    </source>
</evidence>
<evidence type="ECO:0000256" key="6">
    <source>
        <dbReference type="ARBA" id="ARBA00023065"/>
    </source>
</evidence>
<evidence type="ECO:0000313" key="10">
    <source>
        <dbReference type="EMBL" id="KAF5310092.1"/>
    </source>
</evidence>
<evidence type="ECO:0000313" key="11">
    <source>
        <dbReference type="Proteomes" id="UP000567179"/>
    </source>
</evidence>
<proteinExistence type="predicted"/>
<sequence length="546" mass="60787">MVLKSEPTDYSLSRVETLVRRPMGTVVDPFAFQASRRASFLNALLATAIFRCWPILSFLAAWATLITVLNHKGHGLVMQSTLLTVVGTVLGFVISYRTTSSFERYNEGRKLWSQITLASRTFARTVWFHVPHAPPANGQSEAESNARDLYYLVKFLPQYALPRAMGTEQDYHAAAHGADVAEVGDPSSSDQVPLPAESATSTLKRIVTYQDAPYAAHPTGKKRTKSVDSGKTLNGTAGVDAYNTETNKSCDLPLPATTRPKPGKRASLSSMRTFSKSSLQRVKKWTILRREDEHLLHPAQNPPKYGLFDIFPFSLLVGWLVHNGKHVSGKKGAAILREQMHSQTTSHNLPLELSLYLSSYIASLQNRKICDVPTTNTLIAALNQLVDSLTGLERVLTSPIPFSYTVHLWSITIIFCLALPFQIWTTLQWLTIPGTIVIGFIFFGFLVAGEEIENPFGYDKNDLNLDHFTHNIIRNELLAVTSTPPPDPTLWAFVPDNDLLFTTGTDERVSPDEWISRGTNAMQKNLGQAPKPEIETMFRFGTQFPH</sequence>
<evidence type="ECO:0000256" key="7">
    <source>
        <dbReference type="ARBA" id="ARBA00023136"/>
    </source>
</evidence>
<keyword evidence="3" id="KW-1003">Cell membrane</keyword>
<keyword evidence="7 9" id="KW-0472">Membrane</keyword>
<reference evidence="10 11" key="1">
    <citation type="journal article" date="2020" name="ISME J.">
        <title>Uncovering the hidden diversity of litter-decomposition mechanisms in mushroom-forming fungi.</title>
        <authorList>
            <person name="Floudas D."/>
            <person name="Bentzer J."/>
            <person name="Ahren D."/>
            <person name="Johansson T."/>
            <person name="Persson P."/>
            <person name="Tunlid A."/>
        </authorList>
    </citation>
    <scope>NUCLEOTIDE SEQUENCE [LARGE SCALE GENOMIC DNA]</scope>
    <source>
        <strain evidence="10 11">CBS 101986</strain>
    </source>
</reference>
<dbReference type="Pfam" id="PF25539">
    <property type="entry name" value="Bestrophin_2"/>
    <property type="match status" value="2"/>
</dbReference>
<keyword evidence="4 9" id="KW-0812">Transmembrane</keyword>
<dbReference type="InterPro" id="IPR044669">
    <property type="entry name" value="YneE/VCCN1/2-like"/>
</dbReference>
<dbReference type="PANTHER" id="PTHR33281:SF19">
    <property type="entry name" value="VOLTAGE-DEPENDENT ANION CHANNEL-FORMING PROTEIN YNEE"/>
    <property type="match status" value="1"/>
</dbReference>
<keyword evidence="2" id="KW-0813">Transport</keyword>
<evidence type="ECO:0000256" key="8">
    <source>
        <dbReference type="SAM" id="MobiDB-lite"/>
    </source>
</evidence>
<comment type="caution">
    <text evidence="10">The sequence shown here is derived from an EMBL/GenBank/DDBJ whole genome shotgun (WGS) entry which is preliminary data.</text>
</comment>
<name>A0A8H5ERU5_9AGAR</name>
<dbReference type="GO" id="GO:0005254">
    <property type="term" value="F:chloride channel activity"/>
    <property type="evidence" value="ECO:0007669"/>
    <property type="project" value="InterPro"/>
</dbReference>
<organism evidence="10 11">
    <name type="scientific">Psilocybe cf. subviscida</name>
    <dbReference type="NCBI Taxonomy" id="2480587"/>
    <lineage>
        <taxon>Eukaryota</taxon>
        <taxon>Fungi</taxon>
        <taxon>Dikarya</taxon>
        <taxon>Basidiomycota</taxon>
        <taxon>Agaricomycotina</taxon>
        <taxon>Agaricomycetes</taxon>
        <taxon>Agaricomycetidae</taxon>
        <taxon>Agaricales</taxon>
        <taxon>Agaricineae</taxon>
        <taxon>Strophariaceae</taxon>
        <taxon>Psilocybe</taxon>
    </lineage>
</organism>
<keyword evidence="11" id="KW-1185">Reference proteome</keyword>
<gene>
    <name evidence="10" type="ORF">D9619_010530</name>
</gene>
<evidence type="ECO:0000256" key="5">
    <source>
        <dbReference type="ARBA" id="ARBA00022989"/>
    </source>
</evidence>
<evidence type="ECO:0000256" key="1">
    <source>
        <dbReference type="ARBA" id="ARBA00004651"/>
    </source>
</evidence>
<feature type="region of interest" description="Disordered" evidence="8">
    <location>
        <begin position="250"/>
        <end position="272"/>
    </location>
</feature>
<dbReference type="OrthoDB" id="1368at2759"/>
<comment type="subcellular location">
    <subcellularLocation>
        <location evidence="1">Cell membrane</location>
        <topology evidence="1">Multi-pass membrane protein</topology>
    </subcellularLocation>
</comment>
<feature type="transmembrane region" description="Helical" evidence="9">
    <location>
        <begin position="76"/>
        <end position="96"/>
    </location>
</feature>
<feature type="transmembrane region" description="Helical" evidence="9">
    <location>
        <begin position="404"/>
        <end position="423"/>
    </location>
</feature>
<feature type="transmembrane region" description="Helical" evidence="9">
    <location>
        <begin position="40"/>
        <end position="64"/>
    </location>
</feature>
<evidence type="ECO:0000256" key="2">
    <source>
        <dbReference type="ARBA" id="ARBA00022448"/>
    </source>
</evidence>